<reference evidence="2" key="1">
    <citation type="submission" date="2023-03" db="EMBL/GenBank/DDBJ databases">
        <title>Massive genome expansion in bonnet fungi (Mycena s.s.) driven by repeated elements and novel gene families across ecological guilds.</title>
        <authorList>
            <consortium name="Lawrence Berkeley National Laboratory"/>
            <person name="Harder C.B."/>
            <person name="Miyauchi S."/>
            <person name="Viragh M."/>
            <person name="Kuo A."/>
            <person name="Thoen E."/>
            <person name="Andreopoulos B."/>
            <person name="Lu D."/>
            <person name="Skrede I."/>
            <person name="Drula E."/>
            <person name="Henrissat B."/>
            <person name="Morin E."/>
            <person name="Kohler A."/>
            <person name="Barry K."/>
            <person name="LaButti K."/>
            <person name="Morin E."/>
            <person name="Salamov A."/>
            <person name="Lipzen A."/>
            <person name="Mereny Z."/>
            <person name="Hegedus B."/>
            <person name="Baldrian P."/>
            <person name="Stursova M."/>
            <person name="Weitz H."/>
            <person name="Taylor A."/>
            <person name="Grigoriev I.V."/>
            <person name="Nagy L.G."/>
            <person name="Martin F."/>
            <person name="Kauserud H."/>
        </authorList>
    </citation>
    <scope>NUCLEOTIDE SEQUENCE</scope>
    <source>
        <strain evidence="2">CBHHK002</strain>
    </source>
</reference>
<dbReference type="Proteomes" id="UP001218218">
    <property type="component" value="Unassembled WGS sequence"/>
</dbReference>
<gene>
    <name evidence="2" type="ORF">DFH08DRAFT_823771</name>
</gene>
<keyword evidence="3" id="KW-1185">Reference proteome</keyword>
<protein>
    <submittedName>
        <fullName evidence="2">Uncharacterized protein</fullName>
    </submittedName>
</protein>
<feature type="region of interest" description="Disordered" evidence="1">
    <location>
        <begin position="31"/>
        <end position="64"/>
    </location>
</feature>
<dbReference type="EMBL" id="JARIHO010000084">
    <property type="protein sequence ID" value="KAJ7308743.1"/>
    <property type="molecule type" value="Genomic_DNA"/>
</dbReference>
<evidence type="ECO:0000256" key="1">
    <source>
        <dbReference type="SAM" id="MobiDB-lite"/>
    </source>
</evidence>
<sequence length="147" mass="15984">MTPSSPRASPAADFSYMHGINLMASTSALPVSGKGASEQQQHGSGWKANSAPGREHRHGREGSLRGVEKVAWFGCEICLSVLDPGSELDPVYWSGWFQSGSRVQSPIGLYAVPVMGTAVVSTGPERERSVTRRPSFRLFKLTRRKTH</sequence>
<name>A0AAD7EB29_9AGAR</name>
<evidence type="ECO:0000313" key="3">
    <source>
        <dbReference type="Proteomes" id="UP001218218"/>
    </source>
</evidence>
<comment type="caution">
    <text evidence="2">The sequence shown here is derived from an EMBL/GenBank/DDBJ whole genome shotgun (WGS) entry which is preliminary data.</text>
</comment>
<organism evidence="2 3">
    <name type="scientific">Mycena albidolilacea</name>
    <dbReference type="NCBI Taxonomy" id="1033008"/>
    <lineage>
        <taxon>Eukaryota</taxon>
        <taxon>Fungi</taxon>
        <taxon>Dikarya</taxon>
        <taxon>Basidiomycota</taxon>
        <taxon>Agaricomycotina</taxon>
        <taxon>Agaricomycetes</taxon>
        <taxon>Agaricomycetidae</taxon>
        <taxon>Agaricales</taxon>
        <taxon>Marasmiineae</taxon>
        <taxon>Mycenaceae</taxon>
        <taxon>Mycena</taxon>
    </lineage>
</organism>
<dbReference type="AlphaFoldDB" id="A0AAD7EB29"/>
<accession>A0AAD7EB29</accession>
<evidence type="ECO:0000313" key="2">
    <source>
        <dbReference type="EMBL" id="KAJ7308743.1"/>
    </source>
</evidence>
<proteinExistence type="predicted"/>